<gene>
    <name evidence="1" type="ORF">CYMTET_32167</name>
</gene>
<dbReference type="EMBL" id="LGRX02019258">
    <property type="protein sequence ID" value="KAK3258804.1"/>
    <property type="molecule type" value="Genomic_DNA"/>
</dbReference>
<sequence length="65" mass="7364">YHYFPASAANFKSSEKSLLDRSCDEDEDLGVLASLWEVLQRVHGDFFQQEGEADVSCSAEYSRKT</sequence>
<accession>A0AAE0FFI8</accession>
<organism evidence="1 2">
    <name type="scientific">Cymbomonas tetramitiformis</name>
    <dbReference type="NCBI Taxonomy" id="36881"/>
    <lineage>
        <taxon>Eukaryota</taxon>
        <taxon>Viridiplantae</taxon>
        <taxon>Chlorophyta</taxon>
        <taxon>Pyramimonadophyceae</taxon>
        <taxon>Pyramimonadales</taxon>
        <taxon>Pyramimonadaceae</taxon>
        <taxon>Cymbomonas</taxon>
    </lineage>
</organism>
<proteinExistence type="predicted"/>
<dbReference type="Proteomes" id="UP001190700">
    <property type="component" value="Unassembled WGS sequence"/>
</dbReference>
<dbReference type="AlphaFoldDB" id="A0AAE0FFI8"/>
<comment type="caution">
    <text evidence="1">The sequence shown here is derived from an EMBL/GenBank/DDBJ whole genome shotgun (WGS) entry which is preliminary data.</text>
</comment>
<keyword evidence="2" id="KW-1185">Reference proteome</keyword>
<evidence type="ECO:0000313" key="1">
    <source>
        <dbReference type="EMBL" id="KAK3258804.1"/>
    </source>
</evidence>
<name>A0AAE0FFI8_9CHLO</name>
<evidence type="ECO:0000313" key="2">
    <source>
        <dbReference type="Proteomes" id="UP001190700"/>
    </source>
</evidence>
<protein>
    <submittedName>
        <fullName evidence="1">Uncharacterized protein</fullName>
    </submittedName>
</protein>
<feature type="non-terminal residue" evidence="1">
    <location>
        <position position="1"/>
    </location>
</feature>
<reference evidence="1 2" key="1">
    <citation type="journal article" date="2015" name="Genome Biol. Evol.">
        <title>Comparative Genomics of a Bacterivorous Green Alga Reveals Evolutionary Causalities and Consequences of Phago-Mixotrophic Mode of Nutrition.</title>
        <authorList>
            <person name="Burns J.A."/>
            <person name="Paasch A."/>
            <person name="Narechania A."/>
            <person name="Kim E."/>
        </authorList>
    </citation>
    <scope>NUCLEOTIDE SEQUENCE [LARGE SCALE GENOMIC DNA]</scope>
    <source>
        <strain evidence="1 2">PLY_AMNH</strain>
    </source>
</reference>